<keyword evidence="2" id="KW-0472">Membrane</keyword>
<dbReference type="EMBL" id="SOFM01000030">
    <property type="protein sequence ID" value="TFC02836.1"/>
    <property type="molecule type" value="Genomic_DNA"/>
</dbReference>
<name>A0A4R8W6Y7_9MICO</name>
<dbReference type="AlphaFoldDB" id="A0A4R8W6Y7"/>
<keyword evidence="5" id="KW-1185">Reference proteome</keyword>
<feature type="region of interest" description="Disordered" evidence="1">
    <location>
        <begin position="1"/>
        <end position="26"/>
    </location>
</feature>
<evidence type="ECO:0000259" key="3">
    <source>
        <dbReference type="Pfam" id="PF13239"/>
    </source>
</evidence>
<protein>
    <submittedName>
        <fullName evidence="4">2TM domain-containing protein</fullName>
    </submittedName>
</protein>
<comment type="caution">
    <text evidence="4">The sequence shown here is derived from an EMBL/GenBank/DDBJ whole genome shotgun (WGS) entry which is preliminary data.</text>
</comment>
<sequence length="104" mass="11538">MSGFTEPGQSGFVPGQDASAQPAMDREWAGRRLERSRKLGDTIVAYVVINLFLIGIWAAVGMGYFWPGWVLAGWGVALVLESWSLSYRRAITDADIEREMRKGS</sequence>
<gene>
    <name evidence="4" type="ORF">E3O32_11010</name>
</gene>
<accession>A0A4R8W6Y7</accession>
<evidence type="ECO:0000313" key="4">
    <source>
        <dbReference type="EMBL" id="TFC02836.1"/>
    </source>
</evidence>
<keyword evidence="2" id="KW-0812">Transmembrane</keyword>
<feature type="transmembrane region" description="Helical" evidence="2">
    <location>
        <begin position="39"/>
        <end position="58"/>
    </location>
</feature>
<dbReference type="Proteomes" id="UP000297643">
    <property type="component" value="Unassembled WGS sequence"/>
</dbReference>
<organism evidence="4 5">
    <name type="scientific">Cryobacterium mannosilyticum</name>
    <dbReference type="NCBI Taxonomy" id="1259190"/>
    <lineage>
        <taxon>Bacteria</taxon>
        <taxon>Bacillati</taxon>
        <taxon>Actinomycetota</taxon>
        <taxon>Actinomycetes</taxon>
        <taxon>Micrococcales</taxon>
        <taxon>Microbacteriaceae</taxon>
        <taxon>Cryobacterium</taxon>
    </lineage>
</organism>
<evidence type="ECO:0000313" key="5">
    <source>
        <dbReference type="Proteomes" id="UP000297643"/>
    </source>
</evidence>
<dbReference type="InterPro" id="IPR025698">
    <property type="entry name" value="2TM_dom"/>
</dbReference>
<keyword evidence="2" id="KW-1133">Transmembrane helix</keyword>
<reference evidence="4 5" key="1">
    <citation type="submission" date="2019-03" db="EMBL/GenBank/DDBJ databases">
        <title>Genomics of glacier-inhabiting Cryobacterium strains.</title>
        <authorList>
            <person name="Liu Q."/>
            <person name="Xin Y.-H."/>
        </authorList>
    </citation>
    <scope>NUCLEOTIDE SEQUENCE [LARGE SCALE GENOMIC DNA]</scope>
    <source>
        <strain evidence="4 5">RHLT2-21</strain>
    </source>
</reference>
<feature type="domain" description="2TM" evidence="3">
    <location>
        <begin position="29"/>
        <end position="102"/>
    </location>
</feature>
<proteinExistence type="predicted"/>
<dbReference type="Pfam" id="PF13239">
    <property type="entry name" value="2TM"/>
    <property type="match status" value="1"/>
</dbReference>
<dbReference type="RefSeq" id="WP_134509474.1">
    <property type="nucleotide sequence ID" value="NZ_SOFM01000030.1"/>
</dbReference>
<feature type="transmembrane region" description="Helical" evidence="2">
    <location>
        <begin position="64"/>
        <end position="80"/>
    </location>
</feature>
<evidence type="ECO:0000256" key="1">
    <source>
        <dbReference type="SAM" id="MobiDB-lite"/>
    </source>
</evidence>
<evidence type="ECO:0000256" key="2">
    <source>
        <dbReference type="SAM" id="Phobius"/>
    </source>
</evidence>